<dbReference type="Proteomes" id="UP000638014">
    <property type="component" value="Unassembled WGS sequence"/>
</dbReference>
<gene>
    <name evidence="4" type="ORF">IC617_04840</name>
</gene>
<dbReference type="AlphaFoldDB" id="A0A8J6QTF1"/>
<keyword evidence="1 2" id="KW-0472">Membrane</keyword>
<keyword evidence="1 2" id="KW-0812">Transmembrane</keyword>
<keyword evidence="1 2" id="KW-1133">Transmembrane helix</keyword>
<dbReference type="InterPro" id="IPR002550">
    <property type="entry name" value="CNNM"/>
</dbReference>
<feature type="transmembrane region" description="Helical" evidence="2">
    <location>
        <begin position="6"/>
        <end position="31"/>
    </location>
</feature>
<comment type="caution">
    <text evidence="4">The sequence shown here is derived from an EMBL/GenBank/DDBJ whole genome shotgun (WGS) entry which is preliminary data.</text>
</comment>
<dbReference type="EMBL" id="JACXAF010000005">
    <property type="protein sequence ID" value="MBD1388747.1"/>
    <property type="molecule type" value="Genomic_DNA"/>
</dbReference>
<dbReference type="PROSITE" id="PS51846">
    <property type="entry name" value="CNNM"/>
    <property type="match status" value="1"/>
</dbReference>
<name>A0A8J6QTF1_9GAMM</name>
<dbReference type="Pfam" id="PF01595">
    <property type="entry name" value="CNNM"/>
    <property type="match status" value="1"/>
</dbReference>
<accession>A0A8J6QTF1</accession>
<proteinExistence type="predicted"/>
<keyword evidence="5" id="KW-1185">Reference proteome</keyword>
<evidence type="ECO:0000256" key="2">
    <source>
        <dbReference type="SAM" id="Phobius"/>
    </source>
</evidence>
<feature type="transmembrane region" description="Helical" evidence="2">
    <location>
        <begin position="84"/>
        <end position="103"/>
    </location>
</feature>
<evidence type="ECO:0000313" key="5">
    <source>
        <dbReference type="Proteomes" id="UP000638014"/>
    </source>
</evidence>
<dbReference type="PANTHER" id="PTHR12064:SF94">
    <property type="entry name" value="UNEXTENDED PROTEIN"/>
    <property type="match status" value="1"/>
</dbReference>
<evidence type="ECO:0000259" key="3">
    <source>
        <dbReference type="PROSITE" id="PS51846"/>
    </source>
</evidence>
<feature type="transmembrane region" description="Helical" evidence="2">
    <location>
        <begin position="59"/>
        <end position="78"/>
    </location>
</feature>
<protein>
    <submittedName>
        <fullName evidence="4">DUF21 domain-containing protein</fullName>
    </submittedName>
</protein>
<evidence type="ECO:0000313" key="4">
    <source>
        <dbReference type="EMBL" id="MBD1388747.1"/>
    </source>
</evidence>
<sequence length="355" mass="39300">MSTELFMWIGIAFCITQSAVFSGLNLAYFSLSRLQLEVEAKRNNKHAVKILAMREDSNFLLATILWGNVSINVLLTLLSDSVLAGIYAFLFSTIAITFLGEIFPQAYFSRNALKVASFLTPIIRMYQVLLFPVAKFTSLILDGWLGREGITYFREKELKAMILAHVEAEEAEVVHVEGVGALNFLSVDEVPVTQEGEPLDPASLLARPCKLDLPIFPEANDPEYQGLIKQIHQSGHKWVVITDQNEPRLVLDADGFIRSALLDDVATDIYKYCHRPVVIEDPTVTLGAAMQELKHAQEVAVNSDEVLDRDVILVWSEEHKRVITGADILGRLMKGIGSVRPAMSAKAEAPAVSSS</sequence>
<dbReference type="InterPro" id="IPR045095">
    <property type="entry name" value="ACDP"/>
</dbReference>
<reference evidence="4" key="1">
    <citation type="submission" date="2020-09" db="EMBL/GenBank/DDBJ databases">
        <title>A novel bacterium of genus Neiella, isolated from South China Sea.</title>
        <authorList>
            <person name="Huang H."/>
            <person name="Mo K."/>
            <person name="Hu Y."/>
        </authorList>
    </citation>
    <scope>NUCLEOTIDE SEQUENCE</scope>
    <source>
        <strain evidence="4">HB171785</strain>
    </source>
</reference>
<evidence type="ECO:0000256" key="1">
    <source>
        <dbReference type="PROSITE-ProRule" id="PRU01193"/>
    </source>
</evidence>
<organism evidence="4 5">
    <name type="scientific">Neiella litorisoli</name>
    <dbReference type="NCBI Taxonomy" id="2771431"/>
    <lineage>
        <taxon>Bacteria</taxon>
        <taxon>Pseudomonadati</taxon>
        <taxon>Pseudomonadota</taxon>
        <taxon>Gammaproteobacteria</taxon>
        <taxon>Alteromonadales</taxon>
        <taxon>Echinimonadaceae</taxon>
        <taxon>Neiella</taxon>
    </lineage>
</organism>
<dbReference type="GO" id="GO:0010960">
    <property type="term" value="P:magnesium ion homeostasis"/>
    <property type="evidence" value="ECO:0007669"/>
    <property type="project" value="InterPro"/>
</dbReference>
<dbReference type="RefSeq" id="WP_191143861.1">
    <property type="nucleotide sequence ID" value="NZ_JACXAF010000005.1"/>
</dbReference>
<feature type="domain" description="CNNM transmembrane" evidence="3">
    <location>
        <begin position="1"/>
        <end position="177"/>
    </location>
</feature>
<dbReference type="PANTHER" id="PTHR12064">
    <property type="entry name" value="METAL TRANSPORTER CNNM"/>
    <property type="match status" value="1"/>
</dbReference>
<dbReference type="GO" id="GO:0016020">
    <property type="term" value="C:membrane"/>
    <property type="evidence" value="ECO:0007669"/>
    <property type="project" value="UniProtKB-UniRule"/>
</dbReference>